<comment type="caution">
    <text evidence="8">The sequence shown here is derived from an EMBL/GenBank/DDBJ whole genome shotgun (WGS) entry which is preliminary data.</text>
</comment>
<evidence type="ECO:0000256" key="2">
    <source>
        <dbReference type="ARBA" id="ARBA00022692"/>
    </source>
</evidence>
<dbReference type="Proteomes" id="UP000702954">
    <property type="component" value="Unassembled WGS sequence"/>
</dbReference>
<evidence type="ECO:0000313" key="8">
    <source>
        <dbReference type="EMBL" id="TCS69335.1"/>
    </source>
</evidence>
<dbReference type="PANTHER" id="PTHR43027:SF1">
    <property type="entry name" value="DOXORUBICIN RESISTANCE ABC TRANSPORTER PERMEASE PROTEIN DRRC-RELATED"/>
    <property type="match status" value="1"/>
</dbReference>
<dbReference type="GO" id="GO:0140359">
    <property type="term" value="F:ABC-type transporter activity"/>
    <property type="evidence" value="ECO:0007669"/>
    <property type="project" value="InterPro"/>
</dbReference>
<dbReference type="RefSeq" id="WP_116442277.1">
    <property type="nucleotide sequence ID" value="NZ_BHEO01000008.1"/>
</dbReference>
<evidence type="ECO:0000256" key="1">
    <source>
        <dbReference type="ARBA" id="ARBA00004141"/>
    </source>
</evidence>
<accession>A0A4R3JQX0</accession>
<evidence type="ECO:0000256" key="4">
    <source>
        <dbReference type="ARBA" id="ARBA00023136"/>
    </source>
</evidence>
<dbReference type="Proteomes" id="UP000294613">
    <property type="component" value="Unassembled WGS sequence"/>
</dbReference>
<gene>
    <name evidence="8" type="ORF">EDD74_10491</name>
    <name evidence="7" type="ORF">FAEUMB_28290</name>
</gene>
<sequence>MTVFRGYLLIIKRNWGFIFIYTALFLLTMLIIQGETQKKEEKEFQRSRLKIAVVDEDGGILAEGLTNYLATLHEITEIGNAEGTLLEAIYYGEISSVIRIPRGVGEKWEVQLTKIPGYAEADYLKQQINLFLNQVQFCTENGYSMQEAFALVNQQLEEKSVRLLNLNGNQGKWESYYYIFRFLPYLSIAVLCLILSIPMNAYRKKEIRQRLQCSAVSLRRQTVEAMLAFLVVGIIFWAAMIGVAIIFSKNSFFESPHAAYLAGNSFLMVLTSLAMAFLIGAVAESENVINIIVNVTALAVSFLGGVFTPTSVLDKGILKFSRILPVYWYEEVNNLLAGFREITPERQSEIWKSFGIQCLFAAACISIGMAVLKIKEQKED</sequence>
<dbReference type="EMBL" id="SLZV01000004">
    <property type="protein sequence ID" value="TCS69335.1"/>
    <property type="molecule type" value="Genomic_DNA"/>
</dbReference>
<keyword evidence="2 5" id="KW-0812">Transmembrane</keyword>
<dbReference type="AlphaFoldDB" id="A0A4R3JQX0"/>
<feature type="transmembrane region" description="Helical" evidence="5">
    <location>
        <begin position="288"/>
        <end position="307"/>
    </location>
</feature>
<feature type="transmembrane region" description="Helical" evidence="5">
    <location>
        <begin position="259"/>
        <end position="281"/>
    </location>
</feature>
<dbReference type="PANTHER" id="PTHR43027">
    <property type="entry name" value="DOXORUBICIN RESISTANCE ABC TRANSPORTER PERMEASE PROTEIN DRRC-RELATED"/>
    <property type="match status" value="1"/>
</dbReference>
<proteinExistence type="predicted"/>
<dbReference type="GO" id="GO:0016020">
    <property type="term" value="C:membrane"/>
    <property type="evidence" value="ECO:0007669"/>
    <property type="project" value="UniProtKB-SubCell"/>
</dbReference>
<feature type="transmembrane region" description="Helical" evidence="5">
    <location>
        <begin position="182"/>
        <end position="202"/>
    </location>
</feature>
<dbReference type="InterPro" id="IPR052902">
    <property type="entry name" value="ABC-2_transporter"/>
</dbReference>
<dbReference type="Gene3D" id="3.40.1710.10">
    <property type="entry name" value="abc type-2 transporter like domain"/>
    <property type="match status" value="1"/>
</dbReference>
<evidence type="ECO:0000313" key="10">
    <source>
        <dbReference type="Proteomes" id="UP000702954"/>
    </source>
</evidence>
<dbReference type="InterPro" id="IPR013525">
    <property type="entry name" value="ABC2_TM"/>
</dbReference>
<evidence type="ECO:0000256" key="3">
    <source>
        <dbReference type="ARBA" id="ARBA00022989"/>
    </source>
</evidence>
<feature type="transmembrane region" description="Helical" evidence="5">
    <location>
        <begin position="354"/>
        <end position="372"/>
    </location>
</feature>
<evidence type="ECO:0000313" key="7">
    <source>
        <dbReference type="EMBL" id="GBU06288.1"/>
    </source>
</evidence>
<feature type="transmembrane region" description="Helical" evidence="5">
    <location>
        <begin position="223"/>
        <end position="247"/>
    </location>
</feature>
<dbReference type="EMBL" id="BHEO01000008">
    <property type="protein sequence ID" value="GBU06288.1"/>
    <property type="molecule type" value="Genomic_DNA"/>
</dbReference>
<keyword evidence="3 5" id="KW-1133">Transmembrane helix</keyword>
<evidence type="ECO:0000313" key="9">
    <source>
        <dbReference type="Proteomes" id="UP000294613"/>
    </source>
</evidence>
<organism evidence="8 9">
    <name type="scientific">Faecalimonas umbilicata</name>
    <dbReference type="NCBI Taxonomy" id="1912855"/>
    <lineage>
        <taxon>Bacteria</taxon>
        <taxon>Bacillati</taxon>
        <taxon>Bacillota</taxon>
        <taxon>Clostridia</taxon>
        <taxon>Lachnospirales</taxon>
        <taxon>Lachnospiraceae</taxon>
        <taxon>Faecalimonas</taxon>
    </lineage>
</organism>
<keyword evidence="10" id="KW-1185">Reference proteome</keyword>
<feature type="domain" description="ABC-2 type transporter transmembrane" evidence="6">
    <location>
        <begin position="17"/>
        <end position="368"/>
    </location>
</feature>
<comment type="subcellular location">
    <subcellularLocation>
        <location evidence="1">Membrane</location>
        <topology evidence="1">Multi-pass membrane protein</topology>
    </subcellularLocation>
</comment>
<evidence type="ECO:0000259" key="6">
    <source>
        <dbReference type="Pfam" id="PF12698"/>
    </source>
</evidence>
<name>A0A4R3JQX0_9FIRM</name>
<dbReference type="Pfam" id="PF12698">
    <property type="entry name" value="ABC2_membrane_3"/>
    <property type="match status" value="1"/>
</dbReference>
<feature type="transmembrane region" description="Helical" evidence="5">
    <location>
        <begin position="15"/>
        <end position="32"/>
    </location>
</feature>
<reference evidence="7 10" key="1">
    <citation type="journal article" date="2018" name="Int. J. Syst. Evol. Microbiol.">
        <title>Draft Genome Sequence of Faecalimonas umbilicata JCM 30896T, an Acetate-Producing Bacterium Isolated from Human Feces.</title>
        <authorList>
            <person name="Sakamoto M."/>
            <person name="Ikeyama N."/>
            <person name="Yuki M."/>
            <person name="Ohkuma M."/>
        </authorList>
    </citation>
    <scope>NUCLEOTIDE SEQUENCE [LARGE SCALE GENOMIC DNA]</scope>
    <source>
        <strain evidence="7 10">EGH7</strain>
    </source>
</reference>
<evidence type="ECO:0000256" key="5">
    <source>
        <dbReference type="SAM" id="Phobius"/>
    </source>
</evidence>
<keyword evidence="4 5" id="KW-0472">Membrane</keyword>
<reference evidence="8 9" key="2">
    <citation type="submission" date="2019-03" db="EMBL/GenBank/DDBJ databases">
        <title>Genomic Encyclopedia of Type Strains, Phase IV (KMG-IV): sequencing the most valuable type-strain genomes for metagenomic binning, comparative biology and taxonomic classification.</title>
        <authorList>
            <person name="Goeker M."/>
        </authorList>
    </citation>
    <scope>NUCLEOTIDE SEQUENCE [LARGE SCALE GENOMIC DNA]</scope>
    <source>
        <strain evidence="8 9">DSM 103426</strain>
    </source>
</reference>
<protein>
    <submittedName>
        <fullName evidence="8">ABC-2 type transport system permease protein</fullName>
    </submittedName>
</protein>